<protein>
    <submittedName>
        <fullName evidence="2">Uncharacterized protein</fullName>
    </submittedName>
</protein>
<reference evidence="2" key="1">
    <citation type="submission" date="2014-11" db="EMBL/GenBank/DDBJ databases">
        <authorList>
            <person name="Amaro Gonzalez C."/>
        </authorList>
    </citation>
    <scope>NUCLEOTIDE SEQUENCE</scope>
</reference>
<organism evidence="2">
    <name type="scientific">Anguilla anguilla</name>
    <name type="common">European freshwater eel</name>
    <name type="synonym">Muraena anguilla</name>
    <dbReference type="NCBI Taxonomy" id="7936"/>
    <lineage>
        <taxon>Eukaryota</taxon>
        <taxon>Metazoa</taxon>
        <taxon>Chordata</taxon>
        <taxon>Craniata</taxon>
        <taxon>Vertebrata</taxon>
        <taxon>Euteleostomi</taxon>
        <taxon>Actinopterygii</taxon>
        <taxon>Neopterygii</taxon>
        <taxon>Teleostei</taxon>
        <taxon>Anguilliformes</taxon>
        <taxon>Anguillidae</taxon>
        <taxon>Anguilla</taxon>
    </lineage>
</organism>
<accession>A0A0E9UWR6</accession>
<name>A0A0E9UWR6_ANGAN</name>
<keyword evidence="1" id="KW-1133">Transmembrane helix</keyword>
<feature type="transmembrane region" description="Helical" evidence="1">
    <location>
        <begin position="7"/>
        <end position="26"/>
    </location>
</feature>
<evidence type="ECO:0000313" key="2">
    <source>
        <dbReference type="EMBL" id="JAH70211.1"/>
    </source>
</evidence>
<proteinExistence type="predicted"/>
<keyword evidence="1" id="KW-0472">Membrane</keyword>
<dbReference type="AlphaFoldDB" id="A0A0E9UWR6"/>
<keyword evidence="1" id="KW-0812">Transmembrane</keyword>
<evidence type="ECO:0000256" key="1">
    <source>
        <dbReference type="SAM" id="Phobius"/>
    </source>
</evidence>
<dbReference type="EMBL" id="GBXM01038366">
    <property type="protein sequence ID" value="JAH70211.1"/>
    <property type="molecule type" value="Transcribed_RNA"/>
</dbReference>
<reference evidence="2" key="2">
    <citation type="journal article" date="2015" name="Fish Shellfish Immunol.">
        <title>Early steps in the European eel (Anguilla anguilla)-Vibrio vulnificus interaction in the gills: Role of the RtxA13 toxin.</title>
        <authorList>
            <person name="Callol A."/>
            <person name="Pajuelo D."/>
            <person name="Ebbesson L."/>
            <person name="Teles M."/>
            <person name="MacKenzie S."/>
            <person name="Amaro C."/>
        </authorList>
    </citation>
    <scope>NUCLEOTIDE SEQUENCE</scope>
</reference>
<sequence>MLKTIMTSNGAGCPFLCLYIPMVIVVLHPREIAQIVVLHSIACFLRFKRHE</sequence>